<gene>
    <name evidence="1" type="ORF">PV666_40320</name>
</gene>
<name>A0ABU4MA62_9ACTN</name>
<evidence type="ECO:0000313" key="1">
    <source>
        <dbReference type="EMBL" id="MDX3024074.1"/>
    </source>
</evidence>
<dbReference type="Proteomes" id="UP001272987">
    <property type="component" value="Unassembled WGS sequence"/>
</dbReference>
<reference evidence="1 2" key="1">
    <citation type="journal article" date="2023" name="Microb. Genom.">
        <title>Mesoterricola silvestris gen. nov., sp. nov., Mesoterricola sediminis sp. nov., Geothrix oryzae sp. nov., Geothrix edaphica sp. nov., Geothrix rubra sp. nov., and Geothrix limicola sp. nov., six novel members of Acidobacteriota isolated from soils.</title>
        <authorList>
            <person name="Weisberg A.J."/>
            <person name="Pearce E."/>
            <person name="Kramer C.G."/>
            <person name="Chang J.H."/>
            <person name="Clarke C.R."/>
        </authorList>
    </citation>
    <scope>NUCLEOTIDE SEQUENCE [LARGE SCALE GENOMIC DNA]</scope>
    <source>
        <strain evidence="1 2">NB05-1H</strain>
    </source>
</reference>
<dbReference type="RefSeq" id="WP_319167198.1">
    <property type="nucleotide sequence ID" value="NZ_JARAWP010000031.1"/>
</dbReference>
<sequence>MYLVYQPEGQAEPTRWKYNPRKIMSAEREWIERRTERNWSDFTKDAVQGSSLCRRALLYVFLKREHPTVKWDDVDFAWDELKLEYTKAELIEIRSTVADSATGEERETVLSKLDGEIAEAYEDPEDQGKVQLPIAD</sequence>
<accession>A0ABU4MA62</accession>
<proteinExistence type="predicted"/>
<evidence type="ECO:0000313" key="2">
    <source>
        <dbReference type="Proteomes" id="UP001272987"/>
    </source>
</evidence>
<dbReference type="EMBL" id="JARAWP010000031">
    <property type="protein sequence ID" value="MDX3024074.1"/>
    <property type="molecule type" value="Genomic_DNA"/>
</dbReference>
<comment type="caution">
    <text evidence="1">The sequence shown here is derived from an EMBL/GenBank/DDBJ whole genome shotgun (WGS) entry which is preliminary data.</text>
</comment>
<keyword evidence="2" id="KW-1185">Reference proteome</keyword>
<protein>
    <submittedName>
        <fullName evidence="1">Uncharacterized protein</fullName>
    </submittedName>
</protein>
<organism evidence="1 2">
    <name type="scientific">Streptomyces acidiscabies</name>
    <dbReference type="NCBI Taxonomy" id="42234"/>
    <lineage>
        <taxon>Bacteria</taxon>
        <taxon>Bacillati</taxon>
        <taxon>Actinomycetota</taxon>
        <taxon>Actinomycetes</taxon>
        <taxon>Kitasatosporales</taxon>
        <taxon>Streptomycetaceae</taxon>
        <taxon>Streptomyces</taxon>
    </lineage>
</organism>